<reference evidence="3" key="1">
    <citation type="journal article" date="2020" name="Microbiol. Resour. Announc.">
        <title>Draft Genome Sequences of Thiorhodococcus mannitoliphagus and Thiorhodococcus minor, Purple Sulfur Photosynthetic Bacteria in the Gammaproteobacterial Family Chromatiaceae.</title>
        <authorList>
            <person name="Aviles F.A."/>
            <person name="Meyer T.E."/>
            <person name="Kyndt J.A."/>
        </authorList>
    </citation>
    <scope>NUCLEOTIDE SEQUENCE [LARGE SCALE GENOMIC DNA]</scope>
    <source>
        <strain evidence="3">DSM 18266</strain>
    </source>
</reference>
<reference evidence="2 3" key="2">
    <citation type="submission" date="2020-02" db="EMBL/GenBank/DDBJ databases">
        <title>Genome sequences of Thiorhodococcus mannitoliphagus and Thiorhodococcus minor, purple sulfur photosynthetic bacteria in the gammaproteobacterial family, Chromatiaceae.</title>
        <authorList>
            <person name="Aviles F.A."/>
            <person name="Meyer T.E."/>
            <person name="Kyndt J.A."/>
        </authorList>
    </citation>
    <scope>NUCLEOTIDE SEQUENCE [LARGE SCALE GENOMIC DNA]</scope>
    <source>
        <strain evidence="2 3">DSM 18266</strain>
    </source>
</reference>
<dbReference type="AlphaFoldDB" id="A0A6P1E3G8"/>
<name>A0A6P1E3G8_9GAMM</name>
<sequence length="58" mass="6365">MEDTEGNALGAVTPLDALANVHRRRRQPQPSEAPSLNVADTEVELAYRDDYGHTGEDD</sequence>
<feature type="region of interest" description="Disordered" evidence="1">
    <location>
        <begin position="1"/>
        <end position="58"/>
    </location>
</feature>
<keyword evidence="3" id="KW-1185">Reference proteome</keyword>
<comment type="caution">
    <text evidence="2">The sequence shown here is derived from an EMBL/GenBank/DDBJ whole genome shotgun (WGS) entry which is preliminary data.</text>
</comment>
<accession>A0A6P1E3G8</accession>
<protein>
    <submittedName>
        <fullName evidence="2">Uncharacterized protein</fullName>
    </submittedName>
</protein>
<evidence type="ECO:0000256" key="1">
    <source>
        <dbReference type="SAM" id="MobiDB-lite"/>
    </source>
</evidence>
<organism evidence="2 3">
    <name type="scientific">Thiorhodococcus mannitoliphagus</name>
    <dbReference type="NCBI Taxonomy" id="329406"/>
    <lineage>
        <taxon>Bacteria</taxon>
        <taxon>Pseudomonadati</taxon>
        <taxon>Pseudomonadota</taxon>
        <taxon>Gammaproteobacteria</taxon>
        <taxon>Chromatiales</taxon>
        <taxon>Chromatiaceae</taxon>
        <taxon>Thiorhodococcus</taxon>
    </lineage>
</organism>
<proteinExistence type="predicted"/>
<feature type="compositionally biased region" description="Basic and acidic residues" evidence="1">
    <location>
        <begin position="45"/>
        <end position="58"/>
    </location>
</feature>
<gene>
    <name evidence="2" type="ORF">G3480_27150</name>
</gene>
<evidence type="ECO:0000313" key="2">
    <source>
        <dbReference type="EMBL" id="NEX23881.1"/>
    </source>
</evidence>
<evidence type="ECO:0000313" key="3">
    <source>
        <dbReference type="Proteomes" id="UP000471640"/>
    </source>
</evidence>
<dbReference type="EMBL" id="JAAIJR010000403">
    <property type="protein sequence ID" value="NEX23881.1"/>
    <property type="molecule type" value="Genomic_DNA"/>
</dbReference>
<dbReference type="Proteomes" id="UP000471640">
    <property type="component" value="Unassembled WGS sequence"/>
</dbReference>